<gene>
    <name evidence="6" type="ORF">EIG99_04600</name>
</gene>
<dbReference type="Pfam" id="PF19263">
    <property type="entry name" value="DUF5906"/>
    <property type="match status" value="1"/>
</dbReference>
<dbReference type="InterPro" id="IPR045455">
    <property type="entry name" value="NrS-1_pol-like_helicase"/>
</dbReference>
<dbReference type="InterPro" id="IPR027417">
    <property type="entry name" value="P-loop_NTPase"/>
</dbReference>
<dbReference type="Pfam" id="PF03288">
    <property type="entry name" value="Pox_D5"/>
    <property type="match status" value="1"/>
</dbReference>
<dbReference type="InterPro" id="IPR054468">
    <property type="entry name" value="NrSPol-like_HBD"/>
</dbReference>
<organism evidence="6 7">
    <name type="scientific">Staphylococcus condimenti</name>
    <dbReference type="NCBI Taxonomy" id="70255"/>
    <lineage>
        <taxon>Bacteria</taxon>
        <taxon>Bacillati</taxon>
        <taxon>Bacillota</taxon>
        <taxon>Bacilli</taxon>
        <taxon>Bacillales</taxon>
        <taxon>Staphylococcaceae</taxon>
        <taxon>Staphylococcus</taxon>
    </lineage>
</organism>
<dbReference type="AlphaFoldDB" id="A0A4Q7CQ99"/>
<keyword evidence="3" id="KW-0347">Helicase</keyword>
<evidence type="ECO:0000259" key="5">
    <source>
        <dbReference type="PROSITE" id="PS51206"/>
    </source>
</evidence>
<dbReference type="InterPro" id="IPR006500">
    <property type="entry name" value="Helicase_put_C_phage/plasmid"/>
</dbReference>
<dbReference type="GO" id="GO:0016787">
    <property type="term" value="F:hydrolase activity"/>
    <property type="evidence" value="ECO:0007669"/>
    <property type="project" value="UniProtKB-KW"/>
</dbReference>
<dbReference type="Gene3D" id="3.40.50.300">
    <property type="entry name" value="P-loop containing nucleotide triphosphate hydrolases"/>
    <property type="match status" value="1"/>
</dbReference>
<evidence type="ECO:0000256" key="1">
    <source>
        <dbReference type="ARBA" id="ARBA00022741"/>
    </source>
</evidence>
<name>A0A4Q7CQ99_9STAP</name>
<dbReference type="PANTHER" id="PTHR35372:SF2">
    <property type="entry name" value="SF3 HELICASE DOMAIN-CONTAINING PROTEIN"/>
    <property type="match status" value="1"/>
</dbReference>
<dbReference type="PROSITE" id="PS51206">
    <property type="entry name" value="SF3_HELICASE_1"/>
    <property type="match status" value="1"/>
</dbReference>
<dbReference type="RefSeq" id="WP_130135404.1">
    <property type="nucleotide sequence ID" value="NZ_RQTE01000075.1"/>
</dbReference>
<comment type="caution">
    <text evidence="6">The sequence shown here is derived from an EMBL/GenBank/DDBJ whole genome shotgun (WGS) entry which is preliminary data.</text>
</comment>
<dbReference type="Proteomes" id="UP000293854">
    <property type="component" value="Unassembled WGS sequence"/>
</dbReference>
<proteinExistence type="predicted"/>
<evidence type="ECO:0000256" key="3">
    <source>
        <dbReference type="ARBA" id="ARBA00022806"/>
    </source>
</evidence>
<sequence>MYEEIPIDLMERDTWVCWKIEEGQNGRKTKRPYNPHTGSYAKSNDPTTWSDYETAVEMSKNFDGIGFMLGDGIFGIDIDGVEKEIQEYLANDDVDNIVGEFIETMESYAEISPSGKGIHILVKGELPKGGRRRGNVEMYEELRFLTFTGFRIGRFTEVAEDEMGKINYLHNKYIAQPEGEAKPINNNKGTGNNLSASELIDIAKKSKNGLRFTTLYEGDWTQFYESQSEADMAFANDLAFWTARDAAKMDDIFRKSNLYRDKWDEMRGKDTYGNITINNAIDSCTNEFIPEKTDTDFQIFIMDDAVKPVKKDKRYSYDDTGNAERLKDKFGSFIRYNYTAKNWMYYDGKRWKNDDAGKMKGLVDKVIAGLKSEKISDSYEGYDNEEIKKFRTRHWKDSRNHSKKENMLKECQHLLPVHNHNFDSDFKLFNTQNGYLNLDTGELLDHDKNKFFTKISNSEYTDKADCPKWEDFLDDIFLGNQELIKFIQRCAGYSLSGHTSEQVLFVLYGNGRNGKSVFLDIMNEVFGNYATNIRPQAIMANKQKSDASPEIAKLDGARFVTTTEPNEGDRFDEGLLKQLTGGDKVTARNLYENEFEFVPQLKLWMATNHKPYVRGTDEGIWRRFVIIPFEKQIPKDKVDKDLTKKLKKELPAIMKWCVDGYLEWKKIGLAEPQSVKEQRDEYRTEMDPIEMFIDECCRRRSETSTIKSSTLFQAYDNWAKENHQYRMTNTKFGKEMKKKFKWKRSNGVQYLGIELLQEYNPNFIKLNL</sequence>
<feature type="domain" description="SF3 helicase" evidence="5">
    <location>
        <begin position="482"/>
        <end position="642"/>
    </location>
</feature>
<dbReference type="SMART" id="SM00885">
    <property type="entry name" value="D5_N"/>
    <property type="match status" value="1"/>
</dbReference>
<dbReference type="InterPro" id="IPR014818">
    <property type="entry name" value="Phage/plasmid_primase_P4_C"/>
</dbReference>
<dbReference type="InterPro" id="IPR004968">
    <property type="entry name" value="DNA_primase/NTPase_C"/>
</dbReference>
<evidence type="ECO:0000256" key="4">
    <source>
        <dbReference type="ARBA" id="ARBA00022840"/>
    </source>
</evidence>
<evidence type="ECO:0000313" key="7">
    <source>
        <dbReference type="Proteomes" id="UP000293854"/>
    </source>
</evidence>
<protein>
    <submittedName>
        <fullName evidence="6">DNA primase</fullName>
    </submittedName>
</protein>
<dbReference type="SUPFAM" id="SSF52540">
    <property type="entry name" value="P-loop containing nucleoside triphosphate hydrolases"/>
    <property type="match status" value="1"/>
</dbReference>
<dbReference type="NCBIfam" id="TIGR01613">
    <property type="entry name" value="primase_Cterm"/>
    <property type="match status" value="1"/>
</dbReference>
<dbReference type="EMBL" id="RQTE01000075">
    <property type="protein sequence ID" value="RZI03061.1"/>
    <property type="molecule type" value="Genomic_DNA"/>
</dbReference>
<accession>A0A4Q7CQ99</accession>
<keyword evidence="1" id="KW-0547">Nucleotide-binding</keyword>
<keyword evidence="4" id="KW-0067">ATP-binding</keyword>
<dbReference type="GO" id="GO:0004386">
    <property type="term" value="F:helicase activity"/>
    <property type="evidence" value="ECO:0007669"/>
    <property type="project" value="UniProtKB-KW"/>
</dbReference>
<evidence type="ECO:0000313" key="6">
    <source>
        <dbReference type="EMBL" id="RZI03061.1"/>
    </source>
</evidence>
<reference evidence="6 7" key="1">
    <citation type="submission" date="2018-11" db="EMBL/GenBank/DDBJ databases">
        <title>Genomic profiling of Staphylococcus species from a Poultry farm system in KwaZulu-Natal, South Africa.</title>
        <authorList>
            <person name="Amoako D.G."/>
            <person name="Somboro A.M."/>
            <person name="Abia A.L.K."/>
            <person name="Bester L.A."/>
            <person name="Essack S.Y."/>
        </authorList>
    </citation>
    <scope>NUCLEOTIDE SEQUENCE [LARGE SCALE GENOMIC DNA]</scope>
    <source>
        <strain evidence="6 7">SA11</strain>
    </source>
</reference>
<dbReference type="GO" id="GO:0005524">
    <property type="term" value="F:ATP binding"/>
    <property type="evidence" value="ECO:0007669"/>
    <property type="project" value="UniProtKB-KW"/>
</dbReference>
<dbReference type="Pfam" id="PF08706">
    <property type="entry name" value="D5_N"/>
    <property type="match status" value="1"/>
</dbReference>
<keyword evidence="2" id="KW-0378">Hydrolase</keyword>
<dbReference type="InterPro" id="IPR051620">
    <property type="entry name" value="ORF904-like_C"/>
</dbReference>
<dbReference type="InterPro" id="IPR014015">
    <property type="entry name" value="Helicase_SF3_DNA-vir"/>
</dbReference>
<dbReference type="Pfam" id="PF22763">
    <property type="entry name" value="NrS1-1_pol-like_HBD"/>
    <property type="match status" value="1"/>
</dbReference>
<evidence type="ECO:0000256" key="2">
    <source>
        <dbReference type="ARBA" id="ARBA00022801"/>
    </source>
</evidence>
<dbReference type="PANTHER" id="PTHR35372">
    <property type="entry name" value="ATP BINDING PROTEIN-RELATED"/>
    <property type="match status" value="1"/>
</dbReference>